<evidence type="ECO:0000259" key="1">
    <source>
        <dbReference type="Pfam" id="PF19780"/>
    </source>
</evidence>
<dbReference type="Pfam" id="PF19780">
    <property type="entry name" value="DUF6265"/>
    <property type="match status" value="1"/>
</dbReference>
<dbReference type="Proteomes" id="UP000627292">
    <property type="component" value="Unassembled WGS sequence"/>
</dbReference>
<comment type="caution">
    <text evidence="2">The sequence shown here is derived from an EMBL/GenBank/DDBJ whole genome shotgun (WGS) entry which is preliminary data.</text>
</comment>
<dbReference type="RefSeq" id="WP_188954548.1">
    <property type="nucleotide sequence ID" value="NZ_BMIB01000003.1"/>
</dbReference>
<name>A0A917IZE6_9BACT</name>
<proteinExistence type="predicted"/>
<feature type="domain" description="DUF6265" evidence="1">
    <location>
        <begin position="29"/>
        <end position="137"/>
    </location>
</feature>
<dbReference type="AlphaFoldDB" id="A0A917IZE6"/>
<accession>A0A917IZE6</accession>
<reference evidence="2" key="1">
    <citation type="journal article" date="2014" name="Int. J. Syst. Evol. Microbiol.">
        <title>Complete genome sequence of Corynebacterium casei LMG S-19264T (=DSM 44701T), isolated from a smear-ripened cheese.</title>
        <authorList>
            <consortium name="US DOE Joint Genome Institute (JGI-PGF)"/>
            <person name="Walter F."/>
            <person name="Albersmeier A."/>
            <person name="Kalinowski J."/>
            <person name="Ruckert C."/>
        </authorList>
    </citation>
    <scope>NUCLEOTIDE SEQUENCE</scope>
    <source>
        <strain evidence="2">CGMCC 1.15290</strain>
    </source>
</reference>
<sequence>MKPVLFITLLTCCCFRITPAQTGIQQARWLLGSWQQQAGKRIQTEEWKQLNDSTFAGRSYWLKGTDTVLLEQTTIVWRNRRLYYIPVVQGQNNEQPVQFTQAGITAGKLIFENKTHDFPQQISYQLINPDSAVAEISGTLKGIYQTRSFPMRRLP</sequence>
<evidence type="ECO:0000313" key="2">
    <source>
        <dbReference type="EMBL" id="GGH73338.1"/>
    </source>
</evidence>
<evidence type="ECO:0000313" key="3">
    <source>
        <dbReference type="Proteomes" id="UP000627292"/>
    </source>
</evidence>
<keyword evidence="3" id="KW-1185">Reference proteome</keyword>
<reference evidence="2" key="2">
    <citation type="submission" date="2020-09" db="EMBL/GenBank/DDBJ databases">
        <authorList>
            <person name="Sun Q."/>
            <person name="Zhou Y."/>
        </authorList>
    </citation>
    <scope>NUCLEOTIDE SEQUENCE</scope>
    <source>
        <strain evidence="2">CGMCC 1.15290</strain>
    </source>
</reference>
<gene>
    <name evidence="2" type="ORF">GCM10011379_34740</name>
</gene>
<dbReference type="EMBL" id="BMIB01000003">
    <property type="protein sequence ID" value="GGH73338.1"/>
    <property type="molecule type" value="Genomic_DNA"/>
</dbReference>
<dbReference type="InterPro" id="IPR046232">
    <property type="entry name" value="DUF6265"/>
</dbReference>
<organism evidence="2 3">
    <name type="scientific">Filimonas zeae</name>
    <dbReference type="NCBI Taxonomy" id="1737353"/>
    <lineage>
        <taxon>Bacteria</taxon>
        <taxon>Pseudomonadati</taxon>
        <taxon>Bacteroidota</taxon>
        <taxon>Chitinophagia</taxon>
        <taxon>Chitinophagales</taxon>
        <taxon>Chitinophagaceae</taxon>
        <taxon>Filimonas</taxon>
    </lineage>
</organism>
<protein>
    <recommendedName>
        <fullName evidence="1">DUF6265 domain-containing protein</fullName>
    </recommendedName>
</protein>